<gene>
    <name evidence="2" type="ORF">F0161_02365</name>
</gene>
<organism evidence="2 3">
    <name type="scientific">Paucilactobacillus nenjiangensis</name>
    <dbReference type="NCBI Taxonomy" id="1296540"/>
    <lineage>
        <taxon>Bacteria</taxon>
        <taxon>Bacillati</taxon>
        <taxon>Bacillota</taxon>
        <taxon>Bacilli</taxon>
        <taxon>Lactobacillales</taxon>
        <taxon>Lactobacillaceae</taxon>
        <taxon>Paucilactobacillus</taxon>
    </lineage>
</organism>
<dbReference type="RefSeq" id="WP_150203566.1">
    <property type="nucleotide sequence ID" value="NZ_CP043939.1"/>
</dbReference>
<keyword evidence="2" id="KW-0808">Transferase</keyword>
<sequence>MNNLTTQIKTTKELSSSELLAILKARVDVFVVEQNCPYPEIDDKDIDAIHVILTEGEQLVAYARIIPHDDGTHLSFGRVLVVKEFRNQQLGHQLVAKTIETIHELYPHQTIKISAQNYIKKFYASFGFVATSDVYLEDDIPHLDMELTN</sequence>
<evidence type="ECO:0000259" key="1">
    <source>
        <dbReference type="PROSITE" id="PS51186"/>
    </source>
</evidence>
<dbReference type="Proteomes" id="UP000325295">
    <property type="component" value="Chromosome"/>
</dbReference>
<evidence type="ECO:0000313" key="3">
    <source>
        <dbReference type="Proteomes" id="UP000325295"/>
    </source>
</evidence>
<dbReference type="EMBL" id="CP043939">
    <property type="protein sequence ID" value="QER66829.1"/>
    <property type="molecule type" value="Genomic_DNA"/>
</dbReference>
<keyword evidence="3" id="KW-1185">Reference proteome</keyword>
<dbReference type="InterPro" id="IPR000182">
    <property type="entry name" value="GNAT_dom"/>
</dbReference>
<evidence type="ECO:0000313" key="2">
    <source>
        <dbReference type="EMBL" id="QER66829.1"/>
    </source>
</evidence>
<protein>
    <submittedName>
        <fullName evidence="2">GNAT family N-acetyltransferase</fullName>
    </submittedName>
</protein>
<dbReference type="KEGG" id="lnn:F0161_02365"/>
<proteinExistence type="predicted"/>
<feature type="domain" description="N-acetyltransferase" evidence="1">
    <location>
        <begin position="9"/>
        <end position="149"/>
    </location>
</feature>
<dbReference type="SUPFAM" id="SSF55729">
    <property type="entry name" value="Acyl-CoA N-acyltransferases (Nat)"/>
    <property type="match status" value="1"/>
</dbReference>
<name>A0A5P1X2D0_9LACO</name>
<accession>A0A5P1X2D0</accession>
<dbReference type="AlphaFoldDB" id="A0A5P1X2D0"/>
<dbReference type="Pfam" id="PF13673">
    <property type="entry name" value="Acetyltransf_10"/>
    <property type="match status" value="1"/>
</dbReference>
<dbReference type="OrthoDB" id="9796171at2"/>
<dbReference type="GO" id="GO:0016747">
    <property type="term" value="F:acyltransferase activity, transferring groups other than amino-acyl groups"/>
    <property type="evidence" value="ECO:0007669"/>
    <property type="project" value="InterPro"/>
</dbReference>
<dbReference type="Gene3D" id="3.40.630.30">
    <property type="match status" value="1"/>
</dbReference>
<dbReference type="CDD" id="cd04301">
    <property type="entry name" value="NAT_SF"/>
    <property type="match status" value="1"/>
</dbReference>
<dbReference type="InterPro" id="IPR016181">
    <property type="entry name" value="Acyl_CoA_acyltransferase"/>
</dbReference>
<dbReference type="PROSITE" id="PS51186">
    <property type="entry name" value="GNAT"/>
    <property type="match status" value="1"/>
</dbReference>
<reference evidence="2 3" key="1">
    <citation type="submission" date="2019-09" db="EMBL/GenBank/DDBJ databases">
        <title>Complete Genome Sequence of Lactobacillus nenjiangensis SH-Y15, isolated from sauerkraut.</title>
        <authorList>
            <person name="Yang H."/>
        </authorList>
    </citation>
    <scope>NUCLEOTIDE SEQUENCE [LARGE SCALE GENOMIC DNA]</scope>
    <source>
        <strain evidence="2 3">SH-Y15</strain>
    </source>
</reference>